<dbReference type="Gene3D" id="2.60.120.10">
    <property type="entry name" value="Jelly Rolls"/>
    <property type="match status" value="1"/>
</dbReference>
<evidence type="ECO:0000313" key="4">
    <source>
        <dbReference type="Proteomes" id="UP000076512"/>
    </source>
</evidence>
<name>A0A164NM16_9NOCA</name>
<keyword evidence="4" id="KW-1185">Reference proteome</keyword>
<dbReference type="EMBL" id="LWGR01000005">
    <property type="protein sequence ID" value="KZM74509.1"/>
    <property type="molecule type" value="Genomic_DNA"/>
</dbReference>
<dbReference type="Proteomes" id="UP000076512">
    <property type="component" value="Unassembled WGS sequence"/>
</dbReference>
<evidence type="ECO:0000313" key="3">
    <source>
        <dbReference type="EMBL" id="KZM74509.1"/>
    </source>
</evidence>
<gene>
    <name evidence="3" type="ORF">AWN90_25970</name>
</gene>
<dbReference type="SUPFAM" id="SSF51182">
    <property type="entry name" value="RmlC-like cupins"/>
    <property type="match status" value="1"/>
</dbReference>
<dbReference type="PANTHER" id="PTHR35848">
    <property type="entry name" value="OXALATE-BINDING PROTEIN"/>
    <property type="match status" value="1"/>
</dbReference>
<dbReference type="AlphaFoldDB" id="A0A164NM16"/>
<dbReference type="RefSeq" id="WP_067588084.1">
    <property type="nucleotide sequence ID" value="NZ_JABMCZ010000005.1"/>
</dbReference>
<dbReference type="OrthoDB" id="5145129at2"/>
<protein>
    <submittedName>
        <fullName evidence="3">Cupin</fullName>
    </submittedName>
</protein>
<dbReference type="STRING" id="455432.AWN90_25970"/>
<dbReference type="GO" id="GO:0046872">
    <property type="term" value="F:metal ion binding"/>
    <property type="evidence" value="ECO:0007669"/>
    <property type="project" value="UniProtKB-KW"/>
</dbReference>
<dbReference type="PANTHER" id="PTHR35848:SF6">
    <property type="entry name" value="CUPIN TYPE-2 DOMAIN-CONTAINING PROTEIN"/>
    <property type="match status" value="1"/>
</dbReference>
<feature type="domain" description="Cupin type-2" evidence="2">
    <location>
        <begin position="39"/>
        <end position="106"/>
    </location>
</feature>
<dbReference type="InterPro" id="IPR013096">
    <property type="entry name" value="Cupin_2"/>
</dbReference>
<dbReference type="InterPro" id="IPR051610">
    <property type="entry name" value="GPI/OXD"/>
</dbReference>
<proteinExistence type="predicted"/>
<organism evidence="3 4">
    <name type="scientific">Nocardia terpenica</name>
    <dbReference type="NCBI Taxonomy" id="455432"/>
    <lineage>
        <taxon>Bacteria</taxon>
        <taxon>Bacillati</taxon>
        <taxon>Actinomycetota</taxon>
        <taxon>Actinomycetes</taxon>
        <taxon>Mycobacteriales</taxon>
        <taxon>Nocardiaceae</taxon>
        <taxon>Nocardia</taxon>
    </lineage>
</organism>
<dbReference type="CDD" id="cd06988">
    <property type="entry name" value="cupin_DddK"/>
    <property type="match status" value="1"/>
</dbReference>
<keyword evidence="1" id="KW-0479">Metal-binding</keyword>
<evidence type="ECO:0000259" key="2">
    <source>
        <dbReference type="Pfam" id="PF07883"/>
    </source>
</evidence>
<dbReference type="InterPro" id="IPR011051">
    <property type="entry name" value="RmlC_Cupin_sf"/>
</dbReference>
<dbReference type="InterPro" id="IPR014710">
    <property type="entry name" value="RmlC-like_jellyroll"/>
</dbReference>
<accession>A0A164NM16</accession>
<sequence length="133" mass="14864">MNAEIRKLERDKLTEAYGVASQRLLPWDVLNAPFEGAWCALPPGGTSTAHSHHEYELFIAMTGRAVIDVDGEKRDFAAGDVAHLLPGSIHYIHNDADTDFEWYAVWWDSEMTERFAARHRANTEAAQTGPGQP</sequence>
<comment type="caution">
    <text evidence="3">The sequence shown here is derived from an EMBL/GenBank/DDBJ whole genome shotgun (WGS) entry which is preliminary data.</text>
</comment>
<evidence type="ECO:0000256" key="1">
    <source>
        <dbReference type="ARBA" id="ARBA00022723"/>
    </source>
</evidence>
<dbReference type="Pfam" id="PF07883">
    <property type="entry name" value="Cupin_2"/>
    <property type="match status" value="1"/>
</dbReference>
<reference evidence="3 4" key="1">
    <citation type="submission" date="2016-04" db="EMBL/GenBank/DDBJ databases">
        <authorList>
            <person name="Evans L.H."/>
            <person name="Alamgir A."/>
            <person name="Owens N."/>
            <person name="Weber N.D."/>
            <person name="Virtaneva K."/>
            <person name="Barbian K."/>
            <person name="Babar A."/>
            <person name="Rosenke K."/>
        </authorList>
    </citation>
    <scope>NUCLEOTIDE SEQUENCE [LARGE SCALE GENOMIC DNA]</scope>
    <source>
        <strain evidence="3 4">IFM 0406</strain>
    </source>
</reference>